<dbReference type="Pfam" id="PF02604">
    <property type="entry name" value="PhdYeFM_antitox"/>
    <property type="match status" value="1"/>
</dbReference>
<dbReference type="InterPro" id="IPR036165">
    <property type="entry name" value="YefM-like_sf"/>
</dbReference>
<proteinExistence type="inferred from homology"/>
<organism evidence="3 4">
    <name type="scientific">Candidatus Dormiibacter inghamiae</name>
    <dbReference type="NCBI Taxonomy" id="3127013"/>
    <lineage>
        <taxon>Bacteria</taxon>
        <taxon>Bacillati</taxon>
        <taxon>Candidatus Dormiibacterota</taxon>
        <taxon>Candidatus Dormibacteria</taxon>
        <taxon>Candidatus Dormibacterales</taxon>
        <taxon>Candidatus Dormibacteraceae</taxon>
        <taxon>Candidatus Dormiibacter</taxon>
    </lineage>
</organism>
<evidence type="ECO:0000256" key="1">
    <source>
        <dbReference type="ARBA" id="ARBA00009981"/>
    </source>
</evidence>
<reference evidence="3 4" key="1">
    <citation type="submission" date="2020-10" db="EMBL/GenBank/DDBJ databases">
        <title>Ca. Dormibacterota MAGs.</title>
        <authorList>
            <person name="Montgomery K."/>
        </authorList>
    </citation>
    <scope>NUCLEOTIDE SEQUENCE [LARGE SCALE GENOMIC DNA]</scope>
    <source>
        <strain evidence="3">SC8811_S16_3</strain>
    </source>
</reference>
<protein>
    <recommendedName>
        <fullName evidence="2">Antitoxin</fullName>
    </recommendedName>
</protein>
<accession>A0A934KHX9</accession>
<evidence type="ECO:0000313" key="4">
    <source>
        <dbReference type="Proteomes" id="UP000620075"/>
    </source>
</evidence>
<evidence type="ECO:0000313" key="3">
    <source>
        <dbReference type="EMBL" id="MBJ7603842.1"/>
    </source>
</evidence>
<dbReference type="Gene3D" id="3.40.1620.10">
    <property type="entry name" value="YefM-like domain"/>
    <property type="match status" value="1"/>
</dbReference>
<evidence type="ECO:0000256" key="2">
    <source>
        <dbReference type="RuleBase" id="RU362080"/>
    </source>
</evidence>
<comment type="caution">
    <text evidence="3">The sequence shown here is derived from an EMBL/GenBank/DDBJ whole genome shotgun (WGS) entry which is preliminary data.</text>
</comment>
<dbReference type="RefSeq" id="WP_338180510.1">
    <property type="nucleotide sequence ID" value="NZ_JAEKNQ010000044.1"/>
</dbReference>
<sequence>MHIVPIAHARYRLTELVEGLAAEPTVITRNGQAVAVMVAWEDYEHLIGRASVMQTRQRSRR</sequence>
<gene>
    <name evidence="3" type="ORF">JF888_11710</name>
</gene>
<dbReference type="EMBL" id="JAEKNQ010000044">
    <property type="protein sequence ID" value="MBJ7603842.1"/>
    <property type="molecule type" value="Genomic_DNA"/>
</dbReference>
<dbReference type="SUPFAM" id="SSF143120">
    <property type="entry name" value="YefM-like"/>
    <property type="match status" value="1"/>
</dbReference>
<comment type="similarity">
    <text evidence="1 2">Belongs to the phD/YefM antitoxin family.</text>
</comment>
<dbReference type="AlphaFoldDB" id="A0A934KHX9"/>
<name>A0A934KHX9_9BACT</name>
<comment type="function">
    <text evidence="2">Antitoxin component of a type II toxin-antitoxin (TA) system.</text>
</comment>
<dbReference type="InterPro" id="IPR006442">
    <property type="entry name" value="Antitoxin_Phd/YefM"/>
</dbReference>
<dbReference type="Proteomes" id="UP000620075">
    <property type="component" value="Unassembled WGS sequence"/>
</dbReference>